<feature type="region of interest" description="Disordered" evidence="9">
    <location>
        <begin position="1"/>
        <end position="49"/>
    </location>
</feature>
<evidence type="ECO:0000313" key="11">
    <source>
        <dbReference type="Proteomes" id="UP000326565"/>
    </source>
</evidence>
<keyword evidence="3" id="KW-0964">Secreted</keyword>
<comment type="similarity">
    <text evidence="7">Belongs to the cell wall mannoprotein 1 family.</text>
</comment>
<evidence type="ECO:0000256" key="4">
    <source>
        <dbReference type="ARBA" id="ARBA00022729"/>
    </source>
</evidence>
<comment type="function">
    <text evidence="6">Constitutive protein of the cell wall. Antigen target of host humoral immune response.</text>
</comment>
<dbReference type="InterPro" id="IPR021054">
    <property type="entry name" value="Cell_wall_mannoprotein_1"/>
</dbReference>
<evidence type="ECO:0000256" key="7">
    <source>
        <dbReference type="ARBA" id="ARBA00060953"/>
    </source>
</evidence>
<dbReference type="PANTHER" id="PTHR38123:SF1">
    <property type="entry name" value="HYDROPHOBIC SURFACE BINDING PROTEIN"/>
    <property type="match status" value="1"/>
</dbReference>
<dbReference type="FunFam" id="1.20.1280.140:FF:000001">
    <property type="entry name" value="Cell wall serine-threonine-rich galactomannoprotein Mp1"/>
    <property type="match status" value="1"/>
</dbReference>
<evidence type="ECO:0000256" key="5">
    <source>
        <dbReference type="ARBA" id="ARBA00023121"/>
    </source>
</evidence>
<keyword evidence="5" id="KW-0446">Lipid-binding</keyword>
<protein>
    <recommendedName>
        <fullName evidence="8">Cell wall mannoprotein 1</fullName>
    </recommendedName>
</protein>
<evidence type="ECO:0000313" key="10">
    <source>
        <dbReference type="EMBL" id="KAB8071315.1"/>
    </source>
</evidence>
<dbReference type="GO" id="GO:0008289">
    <property type="term" value="F:lipid binding"/>
    <property type="evidence" value="ECO:0007669"/>
    <property type="project" value="UniProtKB-KW"/>
</dbReference>
<evidence type="ECO:0000256" key="1">
    <source>
        <dbReference type="ARBA" id="ARBA00004191"/>
    </source>
</evidence>
<dbReference type="GO" id="GO:0005576">
    <property type="term" value="C:extracellular region"/>
    <property type="evidence" value="ECO:0007669"/>
    <property type="project" value="TreeGrafter"/>
</dbReference>
<name>A0A5N5WU83_9EURO</name>
<dbReference type="OrthoDB" id="3485059at2759"/>
<dbReference type="EMBL" id="ML732276">
    <property type="protein sequence ID" value="KAB8071315.1"/>
    <property type="molecule type" value="Genomic_DNA"/>
</dbReference>
<evidence type="ECO:0000256" key="6">
    <source>
        <dbReference type="ARBA" id="ARBA00056563"/>
    </source>
</evidence>
<sequence length="227" mass="23671">MESSALPVPDWSLDGIYKRHPHPLLSPSQRKTETDKPSPKAQTQKPKQSLKMHFTLTTTILTTLLTLTASQPLVARDASTVLSDLAKINTDLGTLSSAVSSYTGGLTAALDIQTKEGVVEKDLDQATTDTNAAAAFTAGESTSVTNALLGLKPDITGAIDALVAKKSLFVAAGVSSIVKLDLQNLKTKTDTLSVALQGKATATDKETIKSGTVDVDAAFQSGIAAYA</sequence>
<keyword evidence="2" id="KW-0134">Cell wall</keyword>
<dbReference type="PANTHER" id="PTHR38123">
    <property type="entry name" value="CELL WALL SERINE-THREONINE-RICH GALACTOMANNOPROTEIN MP1 (AFU_ORTHOLOGUE AFUA_4G03240)"/>
    <property type="match status" value="1"/>
</dbReference>
<keyword evidence="11" id="KW-1185">Reference proteome</keyword>
<dbReference type="Pfam" id="PF12296">
    <property type="entry name" value="HsbA"/>
    <property type="match status" value="1"/>
</dbReference>
<evidence type="ECO:0000256" key="2">
    <source>
        <dbReference type="ARBA" id="ARBA00022512"/>
    </source>
</evidence>
<reference evidence="10 11" key="1">
    <citation type="submission" date="2019-04" db="EMBL/GenBank/DDBJ databases">
        <title>Friends and foes A comparative genomics study of 23 Aspergillus species from section Flavi.</title>
        <authorList>
            <consortium name="DOE Joint Genome Institute"/>
            <person name="Kjaerbolling I."/>
            <person name="Vesth T."/>
            <person name="Frisvad J.C."/>
            <person name="Nybo J.L."/>
            <person name="Theobald S."/>
            <person name="Kildgaard S."/>
            <person name="Isbrandt T."/>
            <person name="Kuo A."/>
            <person name="Sato A."/>
            <person name="Lyhne E.K."/>
            <person name="Kogle M.E."/>
            <person name="Wiebenga A."/>
            <person name="Kun R.S."/>
            <person name="Lubbers R.J."/>
            <person name="Makela M.R."/>
            <person name="Barry K."/>
            <person name="Chovatia M."/>
            <person name="Clum A."/>
            <person name="Daum C."/>
            <person name="Haridas S."/>
            <person name="He G."/>
            <person name="LaButti K."/>
            <person name="Lipzen A."/>
            <person name="Mondo S."/>
            <person name="Riley R."/>
            <person name="Salamov A."/>
            <person name="Simmons B.A."/>
            <person name="Magnuson J.K."/>
            <person name="Henrissat B."/>
            <person name="Mortensen U.H."/>
            <person name="Larsen T.O."/>
            <person name="Devries R.P."/>
            <person name="Grigoriev I.V."/>
            <person name="Machida M."/>
            <person name="Baker S.E."/>
            <person name="Andersen M.R."/>
        </authorList>
    </citation>
    <scope>NUCLEOTIDE SEQUENCE [LARGE SCALE GENOMIC DNA]</scope>
    <source>
        <strain evidence="10 11">CBS 151.66</strain>
    </source>
</reference>
<gene>
    <name evidence="10" type="ORF">BDV29DRAFT_159613</name>
</gene>
<evidence type="ECO:0000256" key="3">
    <source>
        <dbReference type="ARBA" id="ARBA00022525"/>
    </source>
</evidence>
<proteinExistence type="inferred from homology"/>
<comment type="subcellular location">
    <subcellularLocation>
        <location evidence="1">Secreted</location>
        <location evidence="1">Cell wall</location>
    </subcellularLocation>
</comment>
<keyword evidence="4" id="KW-0732">Signal</keyword>
<accession>A0A5N5WU83</accession>
<dbReference type="Proteomes" id="UP000326565">
    <property type="component" value="Unassembled WGS sequence"/>
</dbReference>
<evidence type="ECO:0000256" key="8">
    <source>
        <dbReference type="ARBA" id="ARBA00071527"/>
    </source>
</evidence>
<evidence type="ECO:0000256" key="9">
    <source>
        <dbReference type="SAM" id="MobiDB-lite"/>
    </source>
</evidence>
<dbReference type="Gene3D" id="1.20.1280.140">
    <property type="match status" value="1"/>
</dbReference>
<organism evidence="10 11">
    <name type="scientific">Aspergillus leporis</name>
    <dbReference type="NCBI Taxonomy" id="41062"/>
    <lineage>
        <taxon>Eukaryota</taxon>
        <taxon>Fungi</taxon>
        <taxon>Dikarya</taxon>
        <taxon>Ascomycota</taxon>
        <taxon>Pezizomycotina</taxon>
        <taxon>Eurotiomycetes</taxon>
        <taxon>Eurotiomycetidae</taxon>
        <taxon>Eurotiales</taxon>
        <taxon>Aspergillaceae</taxon>
        <taxon>Aspergillus</taxon>
        <taxon>Aspergillus subgen. Circumdati</taxon>
    </lineage>
</organism>
<dbReference type="GO" id="GO:0009277">
    <property type="term" value="C:fungal-type cell wall"/>
    <property type="evidence" value="ECO:0007669"/>
    <property type="project" value="UniProtKB-ARBA"/>
</dbReference>
<dbReference type="AlphaFoldDB" id="A0A5N5WU83"/>